<gene>
    <name evidence="1" type="ORF">EYF80_011232</name>
</gene>
<proteinExistence type="predicted"/>
<keyword evidence="2" id="KW-1185">Reference proteome</keyword>
<evidence type="ECO:0000313" key="1">
    <source>
        <dbReference type="EMBL" id="TNN78637.1"/>
    </source>
</evidence>
<comment type="caution">
    <text evidence="1">The sequence shown here is derived from an EMBL/GenBank/DDBJ whole genome shotgun (WGS) entry which is preliminary data.</text>
</comment>
<name>A0A4Z2ILJ5_9TELE</name>
<reference evidence="1 2" key="1">
    <citation type="submission" date="2019-03" db="EMBL/GenBank/DDBJ databases">
        <title>First draft genome of Liparis tanakae, snailfish: a comprehensive survey of snailfish specific genes.</title>
        <authorList>
            <person name="Kim W."/>
            <person name="Song I."/>
            <person name="Jeong J.-H."/>
            <person name="Kim D."/>
            <person name="Kim S."/>
            <person name="Ryu S."/>
            <person name="Song J.Y."/>
            <person name="Lee S.K."/>
        </authorList>
    </citation>
    <scope>NUCLEOTIDE SEQUENCE [LARGE SCALE GENOMIC DNA]</scope>
    <source>
        <tissue evidence="1">Muscle</tissue>
    </source>
</reference>
<accession>A0A4Z2ILJ5</accession>
<protein>
    <submittedName>
        <fullName evidence="1">Uncharacterized protein</fullName>
    </submittedName>
</protein>
<dbReference type="EMBL" id="SRLO01000072">
    <property type="protein sequence ID" value="TNN78637.1"/>
    <property type="molecule type" value="Genomic_DNA"/>
</dbReference>
<sequence length="65" mass="7287">MEIVLSLSFLPAGPHSMQEGDSMQAIQPRHWVDLNEFIWELLFAPALSVSCVHTLNSQSRGPFYG</sequence>
<dbReference type="AlphaFoldDB" id="A0A4Z2ILJ5"/>
<organism evidence="1 2">
    <name type="scientific">Liparis tanakae</name>
    <name type="common">Tanaka's snailfish</name>
    <dbReference type="NCBI Taxonomy" id="230148"/>
    <lineage>
        <taxon>Eukaryota</taxon>
        <taxon>Metazoa</taxon>
        <taxon>Chordata</taxon>
        <taxon>Craniata</taxon>
        <taxon>Vertebrata</taxon>
        <taxon>Euteleostomi</taxon>
        <taxon>Actinopterygii</taxon>
        <taxon>Neopterygii</taxon>
        <taxon>Teleostei</taxon>
        <taxon>Neoteleostei</taxon>
        <taxon>Acanthomorphata</taxon>
        <taxon>Eupercaria</taxon>
        <taxon>Perciformes</taxon>
        <taxon>Cottioidei</taxon>
        <taxon>Cottales</taxon>
        <taxon>Liparidae</taxon>
        <taxon>Liparis</taxon>
    </lineage>
</organism>
<dbReference type="Proteomes" id="UP000314294">
    <property type="component" value="Unassembled WGS sequence"/>
</dbReference>
<evidence type="ECO:0000313" key="2">
    <source>
        <dbReference type="Proteomes" id="UP000314294"/>
    </source>
</evidence>